<feature type="transmembrane region" description="Helical" evidence="6">
    <location>
        <begin position="255"/>
        <end position="278"/>
    </location>
</feature>
<dbReference type="InterPro" id="IPR027359">
    <property type="entry name" value="Volt_channel_dom_sf"/>
</dbReference>
<sequence>MPPGPAETALSANTEQPAFSTSSATPHALALPVAEDGVHADHDDDGFHDHDIEHMLGDDEPQSIFRPFTRESLAAQLARLAEEAAKKAQLEKMREEGVEPEPQQFYHHKEASDPDPGLEAGGPLPKQIVNDFPPELIATPVEEIDKYYENKRTFMVISKGKDIFRFSSTSALWILSPFNPIRRLAICILVHPLFSFFIIVAILVNCVLMTMPANDKIEQTETIFTTIYTFESFIKILARGFILERFTYLRDPWNWLDFIVITLAYVTMFVNLGNLSALRTFRVLRALKTVAIVPGLKTIVGAVIESVKNLRDVIILTMFSLSVFALMGLQIYMGVLTQKCVQQPPSGLSAPEWYDFIHNESEY</sequence>
<feature type="transmembrane region" description="Helical" evidence="6">
    <location>
        <begin position="223"/>
        <end position="243"/>
    </location>
</feature>
<dbReference type="GO" id="GO:0001518">
    <property type="term" value="C:voltage-gated sodium channel complex"/>
    <property type="evidence" value="ECO:0007669"/>
    <property type="project" value="TreeGrafter"/>
</dbReference>
<keyword evidence="2 6" id="KW-0812">Transmembrane</keyword>
<dbReference type="InterPro" id="IPR005821">
    <property type="entry name" value="Ion_trans_dom"/>
</dbReference>
<proteinExistence type="predicted"/>
<dbReference type="Gene3D" id="1.20.120.350">
    <property type="entry name" value="Voltage-gated potassium channels. Chain C"/>
    <property type="match status" value="1"/>
</dbReference>
<comment type="caution">
    <text evidence="8">The sequence shown here is derived from an EMBL/GenBank/DDBJ whole genome shotgun (WGS) entry which is preliminary data.</text>
</comment>
<dbReference type="SUPFAM" id="SSF81324">
    <property type="entry name" value="Voltage-gated potassium channels"/>
    <property type="match status" value="1"/>
</dbReference>
<dbReference type="InParanoid" id="A0A1V9XKT9"/>
<dbReference type="STRING" id="418985.A0A1V9XKT9"/>
<keyword evidence="8" id="KW-0407">Ion channel</keyword>
<comment type="subcellular location">
    <subcellularLocation>
        <location evidence="1">Membrane</location>
        <topology evidence="1">Multi-pass membrane protein</topology>
    </subcellularLocation>
</comment>
<feature type="compositionally biased region" description="Polar residues" evidence="5">
    <location>
        <begin position="10"/>
        <end position="25"/>
    </location>
</feature>
<evidence type="ECO:0000256" key="3">
    <source>
        <dbReference type="ARBA" id="ARBA00022989"/>
    </source>
</evidence>
<dbReference type="OrthoDB" id="2984333at2759"/>
<keyword evidence="4 6" id="KW-0472">Membrane</keyword>
<keyword evidence="9" id="KW-1185">Reference proteome</keyword>
<evidence type="ECO:0000313" key="9">
    <source>
        <dbReference type="Proteomes" id="UP000192247"/>
    </source>
</evidence>
<name>A0A1V9XKT9_9ACAR</name>
<organism evidence="8 9">
    <name type="scientific">Tropilaelaps mercedesae</name>
    <dbReference type="NCBI Taxonomy" id="418985"/>
    <lineage>
        <taxon>Eukaryota</taxon>
        <taxon>Metazoa</taxon>
        <taxon>Ecdysozoa</taxon>
        <taxon>Arthropoda</taxon>
        <taxon>Chelicerata</taxon>
        <taxon>Arachnida</taxon>
        <taxon>Acari</taxon>
        <taxon>Parasitiformes</taxon>
        <taxon>Mesostigmata</taxon>
        <taxon>Gamasina</taxon>
        <taxon>Dermanyssoidea</taxon>
        <taxon>Laelapidae</taxon>
        <taxon>Tropilaelaps</taxon>
    </lineage>
</organism>
<evidence type="ECO:0000256" key="1">
    <source>
        <dbReference type="ARBA" id="ARBA00004141"/>
    </source>
</evidence>
<keyword evidence="3 6" id="KW-1133">Transmembrane helix</keyword>
<accession>A0A1V9XKT9</accession>
<reference evidence="8 9" key="1">
    <citation type="journal article" date="2017" name="Gigascience">
        <title>Draft genome of the honey bee ectoparasitic mite, Tropilaelaps mercedesae, is shaped by the parasitic life history.</title>
        <authorList>
            <person name="Dong X."/>
            <person name="Armstrong S.D."/>
            <person name="Xia D."/>
            <person name="Makepeace B.L."/>
            <person name="Darby A.C."/>
            <person name="Kadowaki T."/>
        </authorList>
    </citation>
    <scope>NUCLEOTIDE SEQUENCE [LARGE SCALE GENOMIC DNA]</scope>
    <source>
        <strain evidence="8">Wuxi-XJTLU</strain>
    </source>
</reference>
<dbReference type="InterPro" id="IPR043203">
    <property type="entry name" value="VGCC_Ca_Na"/>
</dbReference>
<feature type="transmembrane region" description="Helical" evidence="6">
    <location>
        <begin position="313"/>
        <end position="333"/>
    </location>
</feature>
<dbReference type="PANTHER" id="PTHR10037:SF288">
    <property type="entry name" value="SODIUM CHANNEL PROTEIN PARA"/>
    <property type="match status" value="1"/>
</dbReference>
<dbReference type="GO" id="GO:0019228">
    <property type="term" value="P:neuronal action potential"/>
    <property type="evidence" value="ECO:0007669"/>
    <property type="project" value="TreeGrafter"/>
</dbReference>
<feature type="domain" description="Ion transport" evidence="7">
    <location>
        <begin position="191"/>
        <end position="338"/>
    </location>
</feature>
<evidence type="ECO:0000256" key="6">
    <source>
        <dbReference type="SAM" id="Phobius"/>
    </source>
</evidence>
<dbReference type="PANTHER" id="PTHR10037">
    <property type="entry name" value="VOLTAGE-GATED CATION CHANNEL CALCIUM AND SODIUM"/>
    <property type="match status" value="1"/>
</dbReference>
<evidence type="ECO:0000256" key="5">
    <source>
        <dbReference type="SAM" id="MobiDB-lite"/>
    </source>
</evidence>
<feature type="compositionally biased region" description="Basic and acidic residues" evidence="5">
    <location>
        <begin position="36"/>
        <end position="57"/>
    </location>
</feature>
<evidence type="ECO:0000256" key="2">
    <source>
        <dbReference type="ARBA" id="ARBA00022692"/>
    </source>
</evidence>
<dbReference type="FunFam" id="1.20.120.350:FF:000022">
    <property type="entry name" value="Sodium channel protein"/>
    <property type="match status" value="1"/>
</dbReference>
<dbReference type="AlphaFoldDB" id="A0A1V9XKT9"/>
<evidence type="ECO:0000256" key="4">
    <source>
        <dbReference type="ARBA" id="ARBA00023136"/>
    </source>
</evidence>
<keyword evidence="8" id="KW-0813">Transport</keyword>
<evidence type="ECO:0000313" key="8">
    <source>
        <dbReference type="EMBL" id="OQR74154.1"/>
    </source>
</evidence>
<gene>
    <name evidence="8" type="ORF">BIW11_09263</name>
</gene>
<dbReference type="GO" id="GO:0086010">
    <property type="term" value="P:membrane depolarization during action potential"/>
    <property type="evidence" value="ECO:0007669"/>
    <property type="project" value="TreeGrafter"/>
</dbReference>
<protein>
    <submittedName>
        <fullName evidence="8">Sodium channel protein-like</fullName>
    </submittedName>
</protein>
<evidence type="ECO:0000259" key="7">
    <source>
        <dbReference type="Pfam" id="PF00520"/>
    </source>
</evidence>
<dbReference type="Proteomes" id="UP000192247">
    <property type="component" value="Unassembled WGS sequence"/>
</dbReference>
<feature type="transmembrane region" description="Helical" evidence="6">
    <location>
        <begin position="189"/>
        <end position="211"/>
    </location>
</feature>
<dbReference type="GO" id="GO:0005248">
    <property type="term" value="F:voltage-gated sodium channel activity"/>
    <property type="evidence" value="ECO:0007669"/>
    <property type="project" value="TreeGrafter"/>
</dbReference>
<dbReference type="EMBL" id="MNPL01008610">
    <property type="protein sequence ID" value="OQR74154.1"/>
    <property type="molecule type" value="Genomic_DNA"/>
</dbReference>
<dbReference type="Pfam" id="PF00520">
    <property type="entry name" value="Ion_trans"/>
    <property type="match status" value="1"/>
</dbReference>
<feature type="region of interest" description="Disordered" evidence="5">
    <location>
        <begin position="1"/>
        <end position="63"/>
    </location>
</feature>
<keyword evidence="8" id="KW-0406">Ion transport</keyword>